<dbReference type="STRING" id="185761.SAMN05660282_02038"/>
<dbReference type="GO" id="GO:0005829">
    <property type="term" value="C:cytosol"/>
    <property type="evidence" value="ECO:0007669"/>
    <property type="project" value="TreeGrafter"/>
</dbReference>
<dbReference type="EMBL" id="FOPJ01000016">
    <property type="protein sequence ID" value="SFG81334.1"/>
    <property type="molecule type" value="Genomic_DNA"/>
</dbReference>
<dbReference type="AlphaFoldDB" id="A0A1I2UW37"/>
<name>A0A1I2UW37_9CORY</name>
<keyword evidence="4" id="KW-0554">One-carbon metabolism</keyword>
<evidence type="ECO:0000256" key="5">
    <source>
        <dbReference type="ARBA" id="ARBA00022857"/>
    </source>
</evidence>
<proteinExistence type="inferred from homology"/>
<dbReference type="RefSeq" id="WP_092286999.1">
    <property type="nucleotide sequence ID" value="NZ_FOPJ01000016.1"/>
</dbReference>
<keyword evidence="6" id="KW-0560">Oxidoreductase</keyword>
<dbReference type="PANTHER" id="PTHR48069">
    <property type="entry name" value="DIHYDROFOLATE REDUCTASE"/>
    <property type="match status" value="1"/>
</dbReference>
<dbReference type="UniPathway" id="UPA00077">
    <property type="reaction ID" value="UER00158"/>
</dbReference>
<dbReference type="InterPro" id="IPR001796">
    <property type="entry name" value="DHFR_dom"/>
</dbReference>
<dbReference type="GO" id="GO:0046655">
    <property type="term" value="P:folic acid metabolic process"/>
    <property type="evidence" value="ECO:0007669"/>
    <property type="project" value="TreeGrafter"/>
</dbReference>
<dbReference type="GO" id="GO:0050661">
    <property type="term" value="F:NADP binding"/>
    <property type="evidence" value="ECO:0007669"/>
    <property type="project" value="InterPro"/>
</dbReference>
<keyword evidence="10" id="KW-1185">Reference proteome</keyword>
<dbReference type="GO" id="GO:0046452">
    <property type="term" value="P:dihydrofolate metabolic process"/>
    <property type="evidence" value="ECO:0007669"/>
    <property type="project" value="TreeGrafter"/>
</dbReference>
<reference evidence="9 10" key="1">
    <citation type="submission" date="2016-10" db="EMBL/GenBank/DDBJ databases">
        <authorList>
            <person name="de Groot N.N."/>
        </authorList>
    </citation>
    <scope>NUCLEOTIDE SEQUENCE [LARGE SCALE GENOMIC DNA]</scope>
    <source>
        <strain>J11</strain>
        <strain evidence="10">PG 39</strain>
    </source>
</reference>
<dbReference type="CDD" id="cd00209">
    <property type="entry name" value="DHFR"/>
    <property type="match status" value="1"/>
</dbReference>
<evidence type="ECO:0000313" key="9">
    <source>
        <dbReference type="EMBL" id="SFG81334.1"/>
    </source>
</evidence>
<evidence type="ECO:0000259" key="8">
    <source>
        <dbReference type="PROSITE" id="PS51330"/>
    </source>
</evidence>
<evidence type="ECO:0000256" key="4">
    <source>
        <dbReference type="ARBA" id="ARBA00022563"/>
    </source>
</evidence>
<dbReference type="Gene3D" id="3.40.430.10">
    <property type="entry name" value="Dihydrofolate Reductase, subunit A"/>
    <property type="match status" value="1"/>
</dbReference>
<dbReference type="GO" id="GO:0004146">
    <property type="term" value="F:dihydrofolate reductase activity"/>
    <property type="evidence" value="ECO:0007669"/>
    <property type="project" value="UniProtKB-EC"/>
</dbReference>
<dbReference type="PANTHER" id="PTHR48069:SF3">
    <property type="entry name" value="DIHYDROFOLATE REDUCTASE"/>
    <property type="match status" value="1"/>
</dbReference>
<organism evidence="9 10">
    <name type="scientific">Corynebacterium spheniscorum</name>
    <dbReference type="NCBI Taxonomy" id="185761"/>
    <lineage>
        <taxon>Bacteria</taxon>
        <taxon>Bacillati</taxon>
        <taxon>Actinomycetota</taxon>
        <taxon>Actinomycetes</taxon>
        <taxon>Mycobacteriales</taxon>
        <taxon>Corynebacteriaceae</taxon>
        <taxon>Corynebacterium</taxon>
    </lineage>
</organism>
<dbReference type="InterPro" id="IPR024072">
    <property type="entry name" value="DHFR-like_dom_sf"/>
</dbReference>
<dbReference type="OrthoDB" id="9804315at2"/>
<accession>A0A1I2UW37</accession>
<comment type="pathway">
    <text evidence="1">Cofactor biosynthesis; tetrahydrofolate biosynthesis; 5,6,7,8-tetrahydrofolate from 7,8-dihydrofolate: step 1/1.</text>
</comment>
<dbReference type="PRINTS" id="PR00070">
    <property type="entry name" value="DHFR"/>
</dbReference>
<evidence type="ECO:0000256" key="7">
    <source>
        <dbReference type="RuleBase" id="RU004474"/>
    </source>
</evidence>
<evidence type="ECO:0000256" key="6">
    <source>
        <dbReference type="ARBA" id="ARBA00023002"/>
    </source>
</evidence>
<keyword evidence="5" id="KW-0521">NADP</keyword>
<dbReference type="Proteomes" id="UP000199065">
    <property type="component" value="Unassembled WGS sequence"/>
</dbReference>
<dbReference type="Pfam" id="PF00186">
    <property type="entry name" value="DHFR_1"/>
    <property type="match status" value="1"/>
</dbReference>
<dbReference type="PROSITE" id="PS51330">
    <property type="entry name" value="DHFR_2"/>
    <property type="match status" value="1"/>
</dbReference>
<comment type="similarity">
    <text evidence="2 7">Belongs to the dihydrofolate reductase family.</text>
</comment>
<sequence>MRGMIWAQSHDGVIGYCGDMPWHLPEDLKHFKQVTRGHKVIMGRATWESIPTDFRPLPDRENIVLSSRQPGEWSAGATVAADASNLPEDCWVMGGGHVYAQLIDQMDVLEVTIVDVMLADSELPLVYAPRIPDTMELVSDTSWMTSAKGYLHGAEESGKLRYRFCRYHRKNV</sequence>
<gene>
    <name evidence="9" type="ORF">SAMN05660282_02038</name>
</gene>
<dbReference type="GO" id="GO:0006730">
    <property type="term" value="P:one-carbon metabolic process"/>
    <property type="evidence" value="ECO:0007669"/>
    <property type="project" value="UniProtKB-KW"/>
</dbReference>
<protein>
    <recommendedName>
        <fullName evidence="3">dihydrofolate reductase</fullName>
        <ecNumber evidence="3">1.5.1.3</ecNumber>
    </recommendedName>
</protein>
<dbReference type="InterPro" id="IPR017925">
    <property type="entry name" value="DHFR_CS"/>
</dbReference>
<dbReference type="InterPro" id="IPR012259">
    <property type="entry name" value="DHFR"/>
</dbReference>
<feature type="domain" description="DHFR" evidence="8">
    <location>
        <begin position="1"/>
        <end position="169"/>
    </location>
</feature>
<dbReference type="SUPFAM" id="SSF53597">
    <property type="entry name" value="Dihydrofolate reductase-like"/>
    <property type="match status" value="1"/>
</dbReference>
<dbReference type="PROSITE" id="PS00075">
    <property type="entry name" value="DHFR_1"/>
    <property type="match status" value="1"/>
</dbReference>
<dbReference type="GO" id="GO:0046654">
    <property type="term" value="P:tetrahydrofolate biosynthetic process"/>
    <property type="evidence" value="ECO:0007669"/>
    <property type="project" value="UniProtKB-UniPathway"/>
</dbReference>
<dbReference type="EC" id="1.5.1.3" evidence="3"/>
<evidence type="ECO:0000256" key="1">
    <source>
        <dbReference type="ARBA" id="ARBA00004903"/>
    </source>
</evidence>
<evidence type="ECO:0000256" key="2">
    <source>
        <dbReference type="ARBA" id="ARBA00009539"/>
    </source>
</evidence>
<evidence type="ECO:0000313" key="10">
    <source>
        <dbReference type="Proteomes" id="UP000199065"/>
    </source>
</evidence>
<evidence type="ECO:0000256" key="3">
    <source>
        <dbReference type="ARBA" id="ARBA00012856"/>
    </source>
</evidence>